<keyword evidence="10" id="KW-0934">Plastid</keyword>
<dbReference type="HAMAP" id="MF_00437">
    <property type="entry name" value="Ycf4"/>
    <property type="match status" value="1"/>
</dbReference>
<evidence type="ECO:0000313" key="10">
    <source>
        <dbReference type="EMBL" id="QKE31111.1"/>
    </source>
</evidence>
<dbReference type="GO" id="GO:0009522">
    <property type="term" value="C:photosystem I"/>
    <property type="evidence" value="ECO:0007669"/>
    <property type="project" value="InterPro"/>
</dbReference>
<dbReference type="InterPro" id="IPR003359">
    <property type="entry name" value="PSI_Ycf4_assembly"/>
</dbReference>
<feature type="transmembrane region" description="Helical" evidence="9">
    <location>
        <begin position="25"/>
        <end position="47"/>
    </location>
</feature>
<accession>A0A7D3UGS9</accession>
<dbReference type="RefSeq" id="YP_009863780.1">
    <property type="nucleotide sequence ID" value="NC_049013.1"/>
</dbReference>
<dbReference type="Pfam" id="PF02392">
    <property type="entry name" value="Ycf4"/>
    <property type="match status" value="1"/>
</dbReference>
<gene>
    <name evidence="9 10" type="primary">ycf4</name>
</gene>
<proteinExistence type="inferred from homology"/>
<evidence type="ECO:0000256" key="9">
    <source>
        <dbReference type="HAMAP-Rule" id="MF_00437"/>
    </source>
</evidence>
<evidence type="ECO:0000256" key="8">
    <source>
        <dbReference type="ARBA" id="ARBA00023136"/>
    </source>
</evidence>
<comment type="function">
    <text evidence="1 9">Seems to be required for the assembly of the photosystem I complex.</text>
</comment>
<dbReference type="AlphaFoldDB" id="A0A7D3UGS9"/>
<reference evidence="10" key="1">
    <citation type="submission" date="2020-04" db="EMBL/GenBank/DDBJ databases">
        <authorList>
            <person name="Hulatt C.J."/>
            <person name="Posewitz M.C."/>
        </authorList>
    </citation>
    <scope>NUCLEOTIDE SEQUENCE</scope>
    <source>
        <strain evidence="10">NIVA-4/92</strain>
    </source>
</reference>
<keyword evidence="7 9" id="KW-1133">Transmembrane helix</keyword>
<dbReference type="GO" id="GO:0015979">
    <property type="term" value="P:photosynthesis"/>
    <property type="evidence" value="ECO:0007669"/>
    <property type="project" value="UniProtKB-UniRule"/>
</dbReference>
<feature type="transmembrane region" description="Helical" evidence="9">
    <location>
        <begin position="67"/>
        <end position="91"/>
    </location>
</feature>
<keyword evidence="5 9" id="KW-0602">Photosynthesis</keyword>
<sequence>MSDNLITKDVIRYEYILGSRSISNFLFAIIMFCGGLAFFLSGLSSYFKTNYIPFSDLTGLFFLPQGITLLFYGTIAICISIFIWITIALDVGSGTNIYNKSTSEIIIYRKGIGRSREIKYVYPFSIIESIRLRSTESFNSVPSIFLCLKDKREIPLTQLTANPPIKEIEERAANLAKFLNVYLDGM</sequence>
<geneLocation type="plastid" evidence="10"/>
<evidence type="ECO:0000256" key="7">
    <source>
        <dbReference type="ARBA" id="ARBA00022989"/>
    </source>
</evidence>
<dbReference type="EMBL" id="MT364382">
    <property type="protein sequence ID" value="QKE31111.1"/>
    <property type="molecule type" value="Genomic_DNA"/>
</dbReference>
<evidence type="ECO:0000256" key="2">
    <source>
        <dbReference type="ARBA" id="ARBA00004141"/>
    </source>
</evidence>
<dbReference type="GeneID" id="55752454"/>
<dbReference type="GO" id="GO:0042651">
    <property type="term" value="C:thylakoid membrane"/>
    <property type="evidence" value="ECO:0007669"/>
    <property type="project" value="UniProtKB-UniRule"/>
</dbReference>
<evidence type="ECO:0000256" key="4">
    <source>
        <dbReference type="ARBA" id="ARBA00015395"/>
    </source>
</evidence>
<comment type="similarity">
    <text evidence="3 9">Belongs to the Ycf4 family.</text>
</comment>
<keyword evidence="8 9" id="KW-0472">Membrane</keyword>
<evidence type="ECO:0000256" key="5">
    <source>
        <dbReference type="ARBA" id="ARBA00022531"/>
    </source>
</evidence>
<keyword evidence="9" id="KW-0793">Thylakoid</keyword>
<organism evidence="10">
    <name type="scientific">Pavlova sp. NIVA-4/92</name>
    <dbReference type="NCBI Taxonomy" id="2686093"/>
    <lineage>
        <taxon>Eukaryota</taxon>
        <taxon>Haptista</taxon>
        <taxon>Haptophyta</taxon>
        <taxon>Pavlovophyceae</taxon>
        <taxon>Pavlovales</taxon>
        <taxon>Pavlovaceae</taxon>
        <taxon>Pavlova</taxon>
    </lineage>
</organism>
<name>A0A7D3UGS9_9EUKA</name>
<evidence type="ECO:0000256" key="6">
    <source>
        <dbReference type="ARBA" id="ARBA00022692"/>
    </source>
</evidence>
<evidence type="ECO:0000256" key="3">
    <source>
        <dbReference type="ARBA" id="ARBA00008198"/>
    </source>
</evidence>
<protein>
    <recommendedName>
        <fullName evidence="4 9">Photosystem I assembly protein Ycf4</fullName>
    </recommendedName>
</protein>
<keyword evidence="6 9" id="KW-0812">Transmembrane</keyword>
<evidence type="ECO:0000256" key="1">
    <source>
        <dbReference type="ARBA" id="ARBA00002862"/>
    </source>
</evidence>
<comment type="subcellular location">
    <subcellularLocation>
        <location evidence="9">Cellular thylakoid membrane</location>
        <topology evidence="9">Multi-pass membrane protein</topology>
    </subcellularLocation>
    <subcellularLocation>
        <location evidence="2">Membrane</location>
        <topology evidence="2">Multi-pass membrane protein</topology>
    </subcellularLocation>
</comment>